<gene>
    <name evidence="11" type="ORF">DFR37_103145</name>
</gene>
<dbReference type="InterPro" id="IPR036625">
    <property type="entry name" value="E3-bd_dom_sf"/>
</dbReference>
<dbReference type="CDD" id="cd06849">
    <property type="entry name" value="lipoyl_domain"/>
    <property type="match status" value="1"/>
</dbReference>
<dbReference type="GO" id="GO:0016407">
    <property type="term" value="F:acetyltransferase activity"/>
    <property type="evidence" value="ECO:0007669"/>
    <property type="project" value="TreeGrafter"/>
</dbReference>
<evidence type="ECO:0000256" key="2">
    <source>
        <dbReference type="ARBA" id="ARBA00007317"/>
    </source>
</evidence>
<feature type="region of interest" description="Disordered" evidence="8">
    <location>
        <begin position="85"/>
        <end position="106"/>
    </location>
</feature>
<dbReference type="InterPro" id="IPR000089">
    <property type="entry name" value="Biotin_lipoyl"/>
</dbReference>
<evidence type="ECO:0000256" key="6">
    <source>
        <dbReference type="ARBA" id="ARBA00023315"/>
    </source>
</evidence>
<evidence type="ECO:0000256" key="1">
    <source>
        <dbReference type="ARBA" id="ARBA00001938"/>
    </source>
</evidence>
<dbReference type="InterPro" id="IPR050743">
    <property type="entry name" value="2-oxoacid_DH_E2_comp"/>
</dbReference>
<dbReference type="PROSITE" id="PS50968">
    <property type="entry name" value="BIOTINYL_LIPOYL"/>
    <property type="match status" value="1"/>
</dbReference>
<accession>A0A366HFB5</accession>
<dbReference type="EC" id="2.3.1.-" evidence="7"/>
<feature type="domain" description="Peripheral subunit-binding (PSBD)" evidence="10">
    <location>
        <begin position="103"/>
        <end position="140"/>
    </location>
</feature>
<evidence type="ECO:0000256" key="5">
    <source>
        <dbReference type="ARBA" id="ARBA00022823"/>
    </source>
</evidence>
<dbReference type="AlphaFoldDB" id="A0A366HFB5"/>
<dbReference type="FunFam" id="3.30.559.10:FF:000007">
    <property type="entry name" value="Dihydrolipoamide acetyltransferase component of pyruvate dehydrogenase complex"/>
    <property type="match status" value="1"/>
</dbReference>
<comment type="similarity">
    <text evidence="2 7">Belongs to the 2-oxoacid dehydrogenase family.</text>
</comment>
<reference evidence="11 12" key="1">
    <citation type="submission" date="2018-06" db="EMBL/GenBank/DDBJ databases">
        <title>Genomic Encyclopedia of Type Strains, Phase IV (KMG-IV): sequencing the most valuable type-strain genomes for metagenomic binning, comparative biology and taxonomic classification.</title>
        <authorList>
            <person name="Goeker M."/>
        </authorList>
    </citation>
    <scope>NUCLEOTIDE SEQUENCE [LARGE SCALE GENOMIC DNA]</scope>
    <source>
        <strain evidence="11 12">DSM 25520</strain>
    </source>
</reference>
<keyword evidence="12" id="KW-1185">Reference proteome</keyword>
<dbReference type="GO" id="GO:0005737">
    <property type="term" value="C:cytoplasm"/>
    <property type="evidence" value="ECO:0007669"/>
    <property type="project" value="TreeGrafter"/>
</dbReference>
<dbReference type="Gene3D" id="2.40.50.100">
    <property type="match status" value="1"/>
</dbReference>
<dbReference type="InterPro" id="IPR004167">
    <property type="entry name" value="PSBD"/>
</dbReference>
<name>A0A366HFB5_9BURK</name>
<keyword evidence="4 7" id="KW-0808">Transferase</keyword>
<keyword evidence="6 7" id="KW-0012">Acyltransferase</keyword>
<dbReference type="SUPFAM" id="SSF47005">
    <property type="entry name" value="Peripheral subunit-binding domain of 2-oxo acid dehydrogenase complex"/>
    <property type="match status" value="1"/>
</dbReference>
<dbReference type="PROSITE" id="PS51826">
    <property type="entry name" value="PSBD"/>
    <property type="match status" value="1"/>
</dbReference>
<dbReference type="Gene3D" id="4.10.320.10">
    <property type="entry name" value="E3-binding domain"/>
    <property type="match status" value="1"/>
</dbReference>
<evidence type="ECO:0000313" key="12">
    <source>
        <dbReference type="Proteomes" id="UP000253628"/>
    </source>
</evidence>
<dbReference type="InterPro" id="IPR011053">
    <property type="entry name" value="Single_hybrid_motif"/>
</dbReference>
<dbReference type="InterPro" id="IPR023213">
    <property type="entry name" value="CAT-like_dom_sf"/>
</dbReference>
<evidence type="ECO:0000313" key="11">
    <source>
        <dbReference type="EMBL" id="RBP40804.1"/>
    </source>
</evidence>
<comment type="subunit">
    <text evidence="3">Forms a 24-polypeptide structural core with octahedral symmetry.</text>
</comment>
<dbReference type="InterPro" id="IPR001078">
    <property type="entry name" value="2-oxoacid_DH_actylTfrase"/>
</dbReference>
<comment type="caution">
    <text evidence="11">The sequence shown here is derived from an EMBL/GenBank/DDBJ whole genome shotgun (WGS) entry which is preliminary data.</text>
</comment>
<evidence type="ECO:0000259" key="10">
    <source>
        <dbReference type="PROSITE" id="PS51826"/>
    </source>
</evidence>
<organism evidence="11 12">
    <name type="scientific">Eoetvoesiella caeni</name>
    <dbReference type="NCBI Taxonomy" id="645616"/>
    <lineage>
        <taxon>Bacteria</taxon>
        <taxon>Pseudomonadati</taxon>
        <taxon>Pseudomonadota</taxon>
        <taxon>Betaproteobacteria</taxon>
        <taxon>Burkholderiales</taxon>
        <taxon>Alcaligenaceae</taxon>
        <taxon>Eoetvoesiella</taxon>
    </lineage>
</organism>
<dbReference type="Pfam" id="PF00364">
    <property type="entry name" value="Biotin_lipoyl"/>
    <property type="match status" value="1"/>
</dbReference>
<dbReference type="OrthoDB" id="9805770at2"/>
<dbReference type="Pfam" id="PF02817">
    <property type="entry name" value="E3_binding"/>
    <property type="match status" value="1"/>
</dbReference>
<dbReference type="PROSITE" id="PS00189">
    <property type="entry name" value="LIPOYL"/>
    <property type="match status" value="1"/>
</dbReference>
<dbReference type="SUPFAM" id="SSF51230">
    <property type="entry name" value="Single hybrid motif"/>
    <property type="match status" value="1"/>
</dbReference>
<dbReference type="SUPFAM" id="SSF52777">
    <property type="entry name" value="CoA-dependent acyltransferases"/>
    <property type="match status" value="1"/>
</dbReference>
<dbReference type="PANTHER" id="PTHR43178">
    <property type="entry name" value="DIHYDROLIPOAMIDE ACETYLTRANSFERASE COMPONENT OF PYRUVATE DEHYDROGENASE COMPLEX"/>
    <property type="match status" value="1"/>
</dbReference>
<dbReference type="EMBL" id="QNRQ01000003">
    <property type="protein sequence ID" value="RBP40804.1"/>
    <property type="molecule type" value="Genomic_DNA"/>
</dbReference>
<sequence>MSTHIIKVPDIGEGVAEVEVIKWHVRVGDDVVEDQGLADIMTDKAAVEIPSPVRGKVEQINAKEGEVVAVGSDLLRIAILDDAPAPADETGKKQGNGIADKPLASPSVRRQAREAGIALGDVQGSGPDGRVLHEDLDAWVRTGPDSGPSAEGGKEARPGKVRVMEATTGLQKPMPGNDQVKPDEGLVTPVTGLRRKIAQNMQRAMQHIPHFSYVEEVDVTELEALRVRLNGSWEQERGHLTLLPFVLRAMALAVREYPQVNARYDDAAQTLTHYGTVHAGVAMQTAEGLVVPVLRGVEGHGLWSCAAEIARMGELARTGKITRQDLGEATISLTSLGALGGIVSTPIVNYPEVAIVGLNKIVQRPMVVSGRIAVRKIMNISSSFDHRIIDGAYAAGFIQAVRGYLECPATLFLE</sequence>
<dbReference type="RefSeq" id="WP_113932578.1">
    <property type="nucleotide sequence ID" value="NZ_JACCEU010000004.1"/>
</dbReference>
<protein>
    <recommendedName>
        <fullName evidence="7">Dihydrolipoamide acetyltransferase component of pyruvate dehydrogenase complex</fullName>
        <ecNumber evidence="7">2.3.1.-</ecNumber>
    </recommendedName>
</protein>
<evidence type="ECO:0000256" key="3">
    <source>
        <dbReference type="ARBA" id="ARBA00011484"/>
    </source>
</evidence>
<keyword evidence="5 7" id="KW-0450">Lipoyl</keyword>
<feature type="domain" description="Lipoyl-binding" evidence="9">
    <location>
        <begin position="3"/>
        <end position="78"/>
    </location>
</feature>
<dbReference type="GO" id="GO:0031405">
    <property type="term" value="F:lipoic acid binding"/>
    <property type="evidence" value="ECO:0007669"/>
    <property type="project" value="TreeGrafter"/>
</dbReference>
<evidence type="ECO:0000259" key="9">
    <source>
        <dbReference type="PROSITE" id="PS50968"/>
    </source>
</evidence>
<dbReference type="Proteomes" id="UP000253628">
    <property type="component" value="Unassembled WGS sequence"/>
</dbReference>
<dbReference type="PANTHER" id="PTHR43178:SF5">
    <property type="entry name" value="LIPOAMIDE ACYLTRANSFERASE COMPONENT OF BRANCHED-CHAIN ALPHA-KETO ACID DEHYDROGENASE COMPLEX, MITOCHONDRIAL"/>
    <property type="match status" value="1"/>
</dbReference>
<comment type="cofactor">
    <cofactor evidence="1 7">
        <name>(R)-lipoate</name>
        <dbReference type="ChEBI" id="CHEBI:83088"/>
    </cofactor>
</comment>
<evidence type="ECO:0000256" key="4">
    <source>
        <dbReference type="ARBA" id="ARBA00022679"/>
    </source>
</evidence>
<dbReference type="Pfam" id="PF00198">
    <property type="entry name" value="2-oxoacid_dh"/>
    <property type="match status" value="1"/>
</dbReference>
<dbReference type="Gene3D" id="3.30.559.10">
    <property type="entry name" value="Chloramphenicol acetyltransferase-like domain"/>
    <property type="match status" value="1"/>
</dbReference>
<evidence type="ECO:0000256" key="8">
    <source>
        <dbReference type="SAM" id="MobiDB-lite"/>
    </source>
</evidence>
<proteinExistence type="inferred from homology"/>
<dbReference type="InterPro" id="IPR003016">
    <property type="entry name" value="2-oxoA_DH_lipoyl-BS"/>
</dbReference>
<evidence type="ECO:0000256" key="7">
    <source>
        <dbReference type="RuleBase" id="RU003423"/>
    </source>
</evidence>